<protein>
    <recommendedName>
        <fullName evidence="3">DUF4214 domain-containing protein</fullName>
    </recommendedName>
</protein>
<organism evidence="1 2">
    <name type="scientific">Tepidimonas aquatica</name>
    <dbReference type="NCBI Taxonomy" id="247482"/>
    <lineage>
        <taxon>Bacteria</taxon>
        <taxon>Pseudomonadati</taxon>
        <taxon>Pseudomonadota</taxon>
        <taxon>Betaproteobacteria</taxon>
        <taxon>Burkholderiales</taxon>
        <taxon>Tepidimonas</taxon>
    </lineage>
</organism>
<dbReference type="Proteomes" id="UP000318554">
    <property type="component" value="Unassembled WGS sequence"/>
</dbReference>
<gene>
    <name evidence="1" type="ORF">Taqua_01716</name>
</gene>
<dbReference type="AlphaFoldDB" id="A0A554WJR3"/>
<evidence type="ECO:0000313" key="2">
    <source>
        <dbReference type="Proteomes" id="UP000318554"/>
    </source>
</evidence>
<name>A0A554WJR3_9BURK</name>
<proteinExistence type="predicted"/>
<comment type="caution">
    <text evidence="1">The sequence shown here is derived from an EMBL/GenBank/DDBJ whole genome shotgun (WGS) entry which is preliminary data.</text>
</comment>
<dbReference type="RefSeq" id="WP_144326292.1">
    <property type="nucleotide sequence ID" value="NZ_VJNA01000020.1"/>
</dbReference>
<evidence type="ECO:0008006" key="3">
    <source>
        <dbReference type="Google" id="ProtNLM"/>
    </source>
</evidence>
<dbReference type="EMBL" id="VJNA01000020">
    <property type="protein sequence ID" value="TSE23829.1"/>
    <property type="molecule type" value="Genomic_DNA"/>
</dbReference>
<dbReference type="OrthoDB" id="480426at2"/>
<evidence type="ECO:0000313" key="1">
    <source>
        <dbReference type="EMBL" id="TSE23829.1"/>
    </source>
</evidence>
<keyword evidence="2" id="KW-1185">Reference proteome</keyword>
<accession>A0A554WJR3</accession>
<sequence>MVSTASQPHRTALIELYIGYFGRAPEAQGLSYWEGELQAALARGDSAAQALAQSDRSALHAVTLALA</sequence>
<reference evidence="1 2" key="1">
    <citation type="submission" date="2019-07" db="EMBL/GenBank/DDBJ databases">
        <title>Tepidimonas aquatica CLN-1 draft genome.</title>
        <authorList>
            <person name="Da Costa M.S."/>
            <person name="Froufe H.J.C."/>
            <person name="Egas C."/>
            <person name="Albuquerque L."/>
        </authorList>
    </citation>
    <scope>NUCLEOTIDE SEQUENCE [LARGE SCALE GENOMIC DNA]</scope>
    <source>
        <strain evidence="1 2">CLN-1</strain>
    </source>
</reference>